<feature type="chain" id="PRO_5043874293" description="DUF4625 domain-containing protein" evidence="1">
    <location>
        <begin position="23"/>
        <end position="510"/>
    </location>
</feature>
<keyword evidence="3" id="KW-1185">Reference proteome</keyword>
<gene>
    <name evidence="2" type="ORF">FUAX_29460</name>
</gene>
<evidence type="ECO:0008006" key="4">
    <source>
        <dbReference type="Google" id="ProtNLM"/>
    </source>
</evidence>
<dbReference type="PROSITE" id="PS51257">
    <property type="entry name" value="PROKAR_LIPOPROTEIN"/>
    <property type="match status" value="1"/>
</dbReference>
<organism evidence="2 3">
    <name type="scientific">Fulvitalea axinellae</name>
    <dbReference type="NCBI Taxonomy" id="1182444"/>
    <lineage>
        <taxon>Bacteria</taxon>
        <taxon>Pseudomonadati</taxon>
        <taxon>Bacteroidota</taxon>
        <taxon>Cytophagia</taxon>
        <taxon>Cytophagales</taxon>
        <taxon>Persicobacteraceae</taxon>
        <taxon>Fulvitalea</taxon>
    </lineage>
</organism>
<dbReference type="KEGG" id="fax:FUAX_29460"/>
<reference evidence="2 3" key="1">
    <citation type="submission" date="2021-12" db="EMBL/GenBank/DDBJ databases">
        <title>Genome sequencing of bacteria with rrn-lacking chromosome and rrn-plasmid.</title>
        <authorList>
            <person name="Anda M."/>
            <person name="Iwasaki W."/>
        </authorList>
    </citation>
    <scope>NUCLEOTIDE SEQUENCE [LARGE SCALE GENOMIC DNA]</scope>
    <source>
        <strain evidence="2 3">DSM 100852</strain>
    </source>
</reference>
<protein>
    <recommendedName>
        <fullName evidence="4">DUF4625 domain-containing protein</fullName>
    </recommendedName>
</protein>
<name>A0AAU9CED1_9BACT</name>
<keyword evidence="1" id="KW-0732">Signal</keyword>
<accession>A0AAU9CED1</accession>
<sequence>MKAKLCWVFLFACLGSTALMFASCSNDNEEIADKSASVVTLSGDDEATVGLEYKLEGTITHEAPLKEVVLKLNGKKVELTEINRDVNPATFSYVFAPDSVGEIKFAVTARNSGFGDKVSDVTIKAVKVVEIPKVALTLEGTKEGQGLLVETIVSADKKFLLAGNFDPVNLPANKKVGKIELLPTTKEGEELPNAVEIPNSSEEPNKYVFSIPVENVGKRYFVINIYEKTEEDASSHQRRGYVLLATSEVIVLDVKGKEDNTPKSKIIIDGAPADGSTQAFEFKIGEDSPVIKGIYTNIADEAIAKLVKVSAGSEKGDVEAFGVVKDVDLDKTSNPKKWAVTFNVDDVRPIGNYKVAFYAKGTTDFSAGNSLEASKTFTVEVGEIPKIALALDDANESQKLLVVTTVSADKKFLLTGSFDTANLPKNKSIDKIELLPTTKNGVELPKAVEIRNTSTESHKFKFSVPVESAGRQYFVINIYEKTMGASARAHRRRRHSLLATSEVIVLVVKE</sequence>
<feature type="signal peptide" evidence="1">
    <location>
        <begin position="1"/>
        <end position="22"/>
    </location>
</feature>
<dbReference type="EMBL" id="AP025314">
    <property type="protein sequence ID" value="BDD10514.1"/>
    <property type="molecule type" value="Genomic_DNA"/>
</dbReference>
<evidence type="ECO:0000256" key="1">
    <source>
        <dbReference type="SAM" id="SignalP"/>
    </source>
</evidence>
<dbReference type="Proteomes" id="UP001348817">
    <property type="component" value="Chromosome"/>
</dbReference>
<dbReference type="AlphaFoldDB" id="A0AAU9CED1"/>
<proteinExistence type="predicted"/>
<evidence type="ECO:0000313" key="3">
    <source>
        <dbReference type="Proteomes" id="UP001348817"/>
    </source>
</evidence>
<evidence type="ECO:0000313" key="2">
    <source>
        <dbReference type="EMBL" id="BDD10514.1"/>
    </source>
</evidence>
<dbReference type="RefSeq" id="WP_338392064.1">
    <property type="nucleotide sequence ID" value="NZ_AP025314.1"/>
</dbReference>